<keyword evidence="2" id="KW-0677">Repeat</keyword>
<dbReference type="OMA" id="VTGHSKE"/>
<dbReference type="InterPro" id="IPR015943">
    <property type="entry name" value="WD40/YVTN_repeat-like_dom_sf"/>
</dbReference>
<keyword evidence="6" id="KW-1185">Reference proteome</keyword>
<proteinExistence type="predicted"/>
<evidence type="ECO:0000313" key="5">
    <source>
        <dbReference type="EMBL" id="KMZ74209.1"/>
    </source>
</evidence>
<dbReference type="AlphaFoldDB" id="A0A0K9PZ73"/>
<sequence length="775" mass="86613">MRGGEGGGEEEEDEREDFYESLDRILSSSCSSTSVSDDESTPATTETNAAADGRNCSRNHHNVAFPSTPSSAYDVWASEPSSVEERRKLLLQRLGLIGDPSLSRPRSVLMSDDDGNTREIERSFTYPRVSSNLSSTSTGGVIPRSKSDPHSGRKHLAVRVGSEDIDGDMDERLGLDDDYCTIKNLDSGVEFVVKELREDGMWNKLREVGTGKQFTMEEFRSSVIGRSPIVEELMRRQNQEECCKNGNVLGSRVKKKGGWLKSIRNMADNVVNGGETRLSSATDDSQDFSSNHGSARVKVRQYGKSWKELTGLHMNQEIQAHSGSIWTIKFSLDGRHLATAGEDCVIHVWKVVESERKRDFMEDTENKGYFNRISTITNNGSPESTDSEKIRRAKVVDTRKSFSQSTDHVIVSDTVFELLDKPVCSFVGHQEDVLDLSWSKSKLLLSSSMDKTVRLWDMSTDGCLKTFVHSDYVTCIHFNPVDDRYFISGSIDAMVRLWSIELHQVVDWDDLHEMITAACYTPNGQGAFVGSQKGDCIFYNTSDNKLQEKSQVNLRNKKKKSHMKRITGFEFGLSCSSQVLVTSADPQIWVIDELDFLPVHKFKGFRNKSNQISASITADGNHVVCASDSQVYIWRYDVSPRPSRNKSHSVTCTHSYEYFHCRGASIAVAWEGGSKSNNIPNSRVSLPSYKTTKAADHQKSTDTRNLFYDRISATWPEEKLISETTNKHSFSQYIGNDGELMNPNHSKSALGMVIVTVGCGGEIKVFQNFGCPVGI</sequence>
<evidence type="ECO:0000256" key="3">
    <source>
        <dbReference type="PROSITE-ProRule" id="PRU00221"/>
    </source>
</evidence>
<evidence type="ECO:0000256" key="2">
    <source>
        <dbReference type="ARBA" id="ARBA00022737"/>
    </source>
</evidence>
<accession>A0A0K9PZ73</accession>
<evidence type="ECO:0000256" key="1">
    <source>
        <dbReference type="ARBA" id="ARBA00022574"/>
    </source>
</evidence>
<feature type="region of interest" description="Disordered" evidence="4">
    <location>
        <begin position="1"/>
        <end position="71"/>
    </location>
</feature>
<dbReference type="PANTHER" id="PTHR14221">
    <property type="entry name" value="WD REPEAT DOMAIN 44"/>
    <property type="match status" value="1"/>
</dbReference>
<dbReference type="Pfam" id="PF00400">
    <property type="entry name" value="WD40"/>
    <property type="match status" value="4"/>
</dbReference>
<feature type="repeat" description="WD" evidence="3">
    <location>
        <begin position="426"/>
        <end position="466"/>
    </location>
</feature>
<comment type="caution">
    <text evidence="5">The sequence shown here is derived from an EMBL/GenBank/DDBJ whole genome shotgun (WGS) entry which is preliminary data.</text>
</comment>
<dbReference type="InterPro" id="IPR020472">
    <property type="entry name" value="WD40_PAC1"/>
</dbReference>
<dbReference type="PROSITE" id="PS00678">
    <property type="entry name" value="WD_REPEATS_1"/>
    <property type="match status" value="1"/>
</dbReference>
<feature type="repeat" description="WD" evidence="3">
    <location>
        <begin position="318"/>
        <end position="359"/>
    </location>
</feature>
<reference evidence="6" key="1">
    <citation type="journal article" date="2016" name="Nature">
        <title>The genome of the seagrass Zostera marina reveals angiosperm adaptation to the sea.</title>
        <authorList>
            <person name="Olsen J.L."/>
            <person name="Rouze P."/>
            <person name="Verhelst B."/>
            <person name="Lin Y.-C."/>
            <person name="Bayer T."/>
            <person name="Collen J."/>
            <person name="Dattolo E."/>
            <person name="De Paoli E."/>
            <person name="Dittami S."/>
            <person name="Maumus F."/>
            <person name="Michel G."/>
            <person name="Kersting A."/>
            <person name="Lauritano C."/>
            <person name="Lohaus R."/>
            <person name="Toepel M."/>
            <person name="Tonon T."/>
            <person name="Vanneste K."/>
            <person name="Amirebrahimi M."/>
            <person name="Brakel J."/>
            <person name="Bostroem C."/>
            <person name="Chovatia M."/>
            <person name="Grimwood J."/>
            <person name="Jenkins J.W."/>
            <person name="Jueterbock A."/>
            <person name="Mraz A."/>
            <person name="Stam W.T."/>
            <person name="Tice H."/>
            <person name="Bornberg-Bauer E."/>
            <person name="Green P.J."/>
            <person name="Pearson G.A."/>
            <person name="Procaccini G."/>
            <person name="Duarte C.M."/>
            <person name="Schmutz J."/>
            <person name="Reusch T.B.H."/>
            <person name="Van de Peer Y."/>
        </authorList>
    </citation>
    <scope>NUCLEOTIDE SEQUENCE [LARGE SCALE GENOMIC DNA]</scope>
    <source>
        <strain evidence="6">cv. Finnish</strain>
    </source>
</reference>
<dbReference type="Proteomes" id="UP000036987">
    <property type="component" value="Unassembled WGS sequence"/>
</dbReference>
<dbReference type="InterPro" id="IPR036322">
    <property type="entry name" value="WD40_repeat_dom_sf"/>
</dbReference>
<dbReference type="OrthoDB" id="408728at2759"/>
<feature type="region of interest" description="Disordered" evidence="4">
    <location>
        <begin position="129"/>
        <end position="153"/>
    </location>
</feature>
<dbReference type="PRINTS" id="PR00320">
    <property type="entry name" value="GPROTEINBRPT"/>
</dbReference>
<feature type="compositionally biased region" description="Polar residues" evidence="4">
    <location>
        <begin position="129"/>
        <end position="139"/>
    </location>
</feature>
<dbReference type="PANTHER" id="PTHR14221:SF67">
    <property type="entry name" value="WD REPEAT-CONTAINING PROTEIN 44-LIKE"/>
    <property type="match status" value="1"/>
</dbReference>
<dbReference type="SMART" id="SM00320">
    <property type="entry name" value="WD40"/>
    <property type="match status" value="5"/>
</dbReference>
<protein>
    <submittedName>
        <fullName evidence="5">WD-40 repeat family protein</fullName>
    </submittedName>
</protein>
<dbReference type="EMBL" id="LFYR01000391">
    <property type="protein sequence ID" value="KMZ74209.1"/>
    <property type="molecule type" value="Genomic_DNA"/>
</dbReference>
<feature type="repeat" description="WD" evidence="3">
    <location>
        <begin position="466"/>
        <end position="501"/>
    </location>
</feature>
<organism evidence="5 6">
    <name type="scientific">Zostera marina</name>
    <name type="common">Eelgrass</name>
    <dbReference type="NCBI Taxonomy" id="29655"/>
    <lineage>
        <taxon>Eukaryota</taxon>
        <taxon>Viridiplantae</taxon>
        <taxon>Streptophyta</taxon>
        <taxon>Embryophyta</taxon>
        <taxon>Tracheophyta</taxon>
        <taxon>Spermatophyta</taxon>
        <taxon>Magnoliopsida</taxon>
        <taxon>Liliopsida</taxon>
        <taxon>Zosteraceae</taxon>
        <taxon>Zostera</taxon>
    </lineage>
</organism>
<dbReference type="PROSITE" id="PS50082">
    <property type="entry name" value="WD_REPEATS_2"/>
    <property type="match status" value="3"/>
</dbReference>
<feature type="compositionally biased region" description="Low complexity" evidence="4">
    <location>
        <begin position="24"/>
        <end position="35"/>
    </location>
</feature>
<name>A0A0K9PZ73_ZOSMR</name>
<evidence type="ECO:0000256" key="4">
    <source>
        <dbReference type="SAM" id="MobiDB-lite"/>
    </source>
</evidence>
<dbReference type="InterPro" id="IPR001680">
    <property type="entry name" value="WD40_rpt"/>
</dbReference>
<dbReference type="InterPro" id="IPR019775">
    <property type="entry name" value="WD40_repeat_CS"/>
</dbReference>
<evidence type="ECO:0000313" key="6">
    <source>
        <dbReference type="Proteomes" id="UP000036987"/>
    </source>
</evidence>
<keyword evidence="1 3" id="KW-0853">WD repeat</keyword>
<dbReference type="InterPro" id="IPR040324">
    <property type="entry name" value="WDR44/Dgr2"/>
</dbReference>
<dbReference type="Gene3D" id="2.130.10.10">
    <property type="entry name" value="YVTN repeat-like/Quinoprotein amine dehydrogenase"/>
    <property type="match status" value="2"/>
</dbReference>
<dbReference type="SUPFAM" id="SSF50978">
    <property type="entry name" value="WD40 repeat-like"/>
    <property type="match status" value="1"/>
</dbReference>
<feature type="compositionally biased region" description="Acidic residues" evidence="4">
    <location>
        <begin position="7"/>
        <end position="20"/>
    </location>
</feature>
<gene>
    <name evidence="5" type="ORF">ZOSMA_133G00590</name>
</gene>
<dbReference type="PROSITE" id="PS50294">
    <property type="entry name" value="WD_REPEATS_REGION"/>
    <property type="match status" value="3"/>
</dbReference>